<dbReference type="CDD" id="cd00130">
    <property type="entry name" value="PAS"/>
    <property type="match status" value="1"/>
</dbReference>
<evidence type="ECO:0000259" key="8">
    <source>
        <dbReference type="PROSITE" id="PS50112"/>
    </source>
</evidence>
<keyword evidence="4" id="KW-0808">Transferase</keyword>
<dbReference type="FunFam" id="3.30.565.10:FF:000010">
    <property type="entry name" value="Sensor histidine kinase RcsC"/>
    <property type="match status" value="1"/>
</dbReference>
<feature type="domain" description="PAC" evidence="9">
    <location>
        <begin position="99"/>
        <end position="154"/>
    </location>
</feature>
<dbReference type="EC" id="2.7.13.3" evidence="2"/>
<dbReference type="PRINTS" id="PR00344">
    <property type="entry name" value="BCTRLSENSOR"/>
</dbReference>
<dbReference type="EMBL" id="CADCTX010000200">
    <property type="protein sequence ID" value="CAA9306341.1"/>
    <property type="molecule type" value="Genomic_DNA"/>
</dbReference>
<dbReference type="SUPFAM" id="SSF55874">
    <property type="entry name" value="ATPase domain of HSP90 chaperone/DNA topoisomerase II/histidine kinase"/>
    <property type="match status" value="1"/>
</dbReference>
<evidence type="ECO:0000256" key="1">
    <source>
        <dbReference type="ARBA" id="ARBA00000085"/>
    </source>
</evidence>
<dbReference type="InterPro" id="IPR003661">
    <property type="entry name" value="HisK_dim/P_dom"/>
</dbReference>
<dbReference type="SMART" id="SM00091">
    <property type="entry name" value="PAS"/>
    <property type="match status" value="1"/>
</dbReference>
<dbReference type="Gene3D" id="3.30.565.10">
    <property type="entry name" value="Histidine kinase-like ATPase, C-terminal domain"/>
    <property type="match status" value="1"/>
</dbReference>
<dbReference type="SMART" id="SM00388">
    <property type="entry name" value="HisKA"/>
    <property type="match status" value="1"/>
</dbReference>
<dbReference type="PROSITE" id="PS50109">
    <property type="entry name" value="HIS_KIN"/>
    <property type="match status" value="1"/>
</dbReference>
<evidence type="ECO:0000256" key="3">
    <source>
        <dbReference type="ARBA" id="ARBA00022553"/>
    </source>
</evidence>
<evidence type="ECO:0000256" key="5">
    <source>
        <dbReference type="ARBA" id="ARBA00022777"/>
    </source>
</evidence>
<evidence type="ECO:0000256" key="2">
    <source>
        <dbReference type="ARBA" id="ARBA00012438"/>
    </source>
</evidence>
<dbReference type="SUPFAM" id="SSF55785">
    <property type="entry name" value="PYP-like sensor domain (PAS domain)"/>
    <property type="match status" value="1"/>
</dbReference>
<organism evidence="10">
    <name type="scientific">uncultured Gemmatimonadaceae bacterium</name>
    <dbReference type="NCBI Taxonomy" id="246130"/>
    <lineage>
        <taxon>Bacteria</taxon>
        <taxon>Pseudomonadati</taxon>
        <taxon>Gemmatimonadota</taxon>
        <taxon>Gemmatimonadia</taxon>
        <taxon>Gemmatimonadales</taxon>
        <taxon>Gemmatimonadaceae</taxon>
        <taxon>environmental samples</taxon>
    </lineage>
</organism>
<dbReference type="SMART" id="SM00387">
    <property type="entry name" value="HATPase_c"/>
    <property type="match status" value="1"/>
</dbReference>
<dbReference type="Pfam" id="PF00512">
    <property type="entry name" value="HisKA"/>
    <property type="match status" value="1"/>
</dbReference>
<dbReference type="Gene3D" id="1.10.287.130">
    <property type="match status" value="1"/>
</dbReference>
<dbReference type="InterPro" id="IPR001610">
    <property type="entry name" value="PAC"/>
</dbReference>
<evidence type="ECO:0000313" key="10">
    <source>
        <dbReference type="EMBL" id="CAA9306341.1"/>
    </source>
</evidence>
<evidence type="ECO:0000256" key="4">
    <source>
        <dbReference type="ARBA" id="ARBA00022679"/>
    </source>
</evidence>
<dbReference type="Pfam" id="PF02518">
    <property type="entry name" value="HATPase_c"/>
    <property type="match status" value="1"/>
</dbReference>
<dbReference type="CDD" id="cd00082">
    <property type="entry name" value="HisKA"/>
    <property type="match status" value="1"/>
</dbReference>
<feature type="domain" description="PAS" evidence="8">
    <location>
        <begin position="26"/>
        <end position="99"/>
    </location>
</feature>
<name>A0A6J4KI53_9BACT</name>
<dbReference type="Pfam" id="PF13426">
    <property type="entry name" value="PAS_9"/>
    <property type="match status" value="1"/>
</dbReference>
<dbReference type="InterPro" id="IPR035965">
    <property type="entry name" value="PAS-like_dom_sf"/>
</dbReference>
<dbReference type="PANTHER" id="PTHR43047:SF78">
    <property type="entry name" value="SENSORY_REGULATORY PROTEIN RPFC"/>
    <property type="match status" value="1"/>
</dbReference>
<comment type="catalytic activity">
    <reaction evidence="1">
        <text>ATP + protein L-histidine = ADP + protein N-phospho-L-histidine.</text>
        <dbReference type="EC" id="2.7.13.3"/>
    </reaction>
</comment>
<dbReference type="SUPFAM" id="SSF47384">
    <property type="entry name" value="Homodimeric domain of signal transducing histidine kinase"/>
    <property type="match status" value="1"/>
</dbReference>
<dbReference type="PROSITE" id="PS50112">
    <property type="entry name" value="PAS"/>
    <property type="match status" value="1"/>
</dbReference>
<dbReference type="InterPro" id="IPR005467">
    <property type="entry name" value="His_kinase_dom"/>
</dbReference>
<keyword evidence="6" id="KW-0175">Coiled coil</keyword>
<accession>A0A6J4KI53</accession>
<dbReference type="InterPro" id="IPR036890">
    <property type="entry name" value="HATPase_C_sf"/>
</dbReference>
<evidence type="ECO:0000256" key="6">
    <source>
        <dbReference type="SAM" id="Coils"/>
    </source>
</evidence>
<keyword evidence="3" id="KW-0597">Phosphoprotein</keyword>
<dbReference type="PANTHER" id="PTHR43047">
    <property type="entry name" value="TWO-COMPONENT HISTIDINE PROTEIN KINASE"/>
    <property type="match status" value="1"/>
</dbReference>
<reference evidence="10" key="1">
    <citation type="submission" date="2020-02" db="EMBL/GenBank/DDBJ databases">
        <authorList>
            <person name="Meier V. D."/>
        </authorList>
    </citation>
    <scope>NUCLEOTIDE SEQUENCE</scope>
    <source>
        <strain evidence="10">AVDCRST_MAG40</strain>
    </source>
</reference>
<dbReference type="GO" id="GO:0000155">
    <property type="term" value="F:phosphorelay sensor kinase activity"/>
    <property type="evidence" value="ECO:0007669"/>
    <property type="project" value="InterPro"/>
</dbReference>
<feature type="domain" description="Histidine kinase" evidence="7">
    <location>
        <begin position="186"/>
        <end position="405"/>
    </location>
</feature>
<dbReference type="PROSITE" id="PS50113">
    <property type="entry name" value="PAC"/>
    <property type="match status" value="1"/>
</dbReference>
<dbReference type="CDD" id="cd16922">
    <property type="entry name" value="HATPase_EvgS-ArcB-TorS-like"/>
    <property type="match status" value="1"/>
</dbReference>
<feature type="coiled-coil region" evidence="6">
    <location>
        <begin position="149"/>
        <end position="179"/>
    </location>
</feature>
<protein>
    <recommendedName>
        <fullName evidence="2">histidine kinase</fullName>
        <ecNumber evidence="2">2.7.13.3</ecNumber>
    </recommendedName>
</protein>
<gene>
    <name evidence="10" type="ORF">AVDCRST_MAG40-697</name>
</gene>
<feature type="non-terminal residue" evidence="10">
    <location>
        <position position="426"/>
    </location>
</feature>
<dbReference type="NCBIfam" id="TIGR00229">
    <property type="entry name" value="sensory_box"/>
    <property type="match status" value="1"/>
</dbReference>
<dbReference type="InterPro" id="IPR000014">
    <property type="entry name" value="PAS"/>
</dbReference>
<dbReference type="SMART" id="SM00086">
    <property type="entry name" value="PAC"/>
    <property type="match status" value="1"/>
</dbReference>
<dbReference type="AlphaFoldDB" id="A0A6J4KI53"/>
<dbReference type="Gene3D" id="3.30.450.20">
    <property type="entry name" value="PAS domain"/>
    <property type="match status" value="1"/>
</dbReference>
<proteinExistence type="predicted"/>
<dbReference type="InterPro" id="IPR004358">
    <property type="entry name" value="Sig_transdc_His_kin-like_C"/>
</dbReference>
<keyword evidence="5" id="KW-0418">Kinase</keyword>
<evidence type="ECO:0000259" key="7">
    <source>
        <dbReference type="PROSITE" id="PS50109"/>
    </source>
</evidence>
<sequence length="426" mass="45887">MGTDGTHHGSGGTTDDAVEEGGDAQRARLLEGAFAAATDAIILTDATRPDNPIVAVNPAFERITGYAPHEVVGRNCRFLQGDDREQPELDTLRAALARGESSLVVLRNYRKDGALFWNELRVAPVRDGAGRVTHFVGVQNDITDRVAAEQALVRRNAELEAARDDLQAQAVELADAQQARDRFMATVSHEMRTPINAVMGYLDLLDMGLAGELADPQREYVHRVRRSSRQLLELVNDVLDLTRAAYGHLEVDTGPVNATPVVEEAAALLEEQARRKHIALTVELPPGDPPAVQADRRRLRQILVNLLANAVKFTERGGVALRVTRRDGALHFAVEDTGIGIAPEALPFVFDEFYQADSNLTRRYGGTGLGLAISRRLARLMGGDLTAASEVGRGSTFTFWLPLATADAAPAAPAAATRDAAGTAAV</sequence>
<dbReference type="InterPro" id="IPR000700">
    <property type="entry name" value="PAS-assoc_C"/>
</dbReference>
<evidence type="ECO:0000259" key="9">
    <source>
        <dbReference type="PROSITE" id="PS50113"/>
    </source>
</evidence>
<dbReference type="InterPro" id="IPR036097">
    <property type="entry name" value="HisK_dim/P_sf"/>
</dbReference>
<dbReference type="InterPro" id="IPR003594">
    <property type="entry name" value="HATPase_dom"/>
</dbReference>